<organism evidence="7 8">
    <name type="scientific">Actinoplanes derwentensis</name>
    <dbReference type="NCBI Taxonomy" id="113562"/>
    <lineage>
        <taxon>Bacteria</taxon>
        <taxon>Bacillati</taxon>
        <taxon>Actinomycetota</taxon>
        <taxon>Actinomycetes</taxon>
        <taxon>Micromonosporales</taxon>
        <taxon>Micromonosporaceae</taxon>
        <taxon>Actinoplanes</taxon>
    </lineage>
</organism>
<keyword evidence="1" id="KW-0229">DNA integration</keyword>
<dbReference type="PROSITE" id="PS51900">
    <property type="entry name" value="CB"/>
    <property type="match status" value="1"/>
</dbReference>
<dbReference type="PROSITE" id="PS51898">
    <property type="entry name" value="TYR_RECOMBINASE"/>
    <property type="match status" value="1"/>
</dbReference>
<protein>
    <submittedName>
        <fullName evidence="7">Site-specific recombinase XerD</fullName>
    </submittedName>
</protein>
<dbReference type="InterPro" id="IPR002104">
    <property type="entry name" value="Integrase_catalytic"/>
</dbReference>
<reference evidence="7 8" key="1">
    <citation type="submission" date="2016-10" db="EMBL/GenBank/DDBJ databases">
        <authorList>
            <person name="de Groot N.N."/>
        </authorList>
    </citation>
    <scope>NUCLEOTIDE SEQUENCE [LARGE SCALE GENOMIC DNA]</scope>
    <source>
        <strain evidence="7 8">DSM 43941</strain>
    </source>
</reference>
<dbReference type="InterPro" id="IPR050090">
    <property type="entry name" value="Tyrosine_recombinase_XerCD"/>
</dbReference>
<sequence length="370" mass="40052">MFVLVDRVLKGAWMSAWGCLRLVRSRDAAGGLVVRFGVAVLDAYLEFLAVRSRPNTVVAVAYDLKVFFTVVAKAPGRVSAADVLAFVTAQYAGGPAGRLQVAGEGGGVSARTVRRRLSSVSGLFAFLQARGDVEANPVPRGLPTRRERQRPRQGVPLVRTPRTLPRILQPVQVDALLAALRTHRDRAMAEAMVLGGLRRCEVLGLRLEDLQVAARRVFIAEGKGGHQRQIPVSGRFFASVAGYLDAERPPGIATDRLFVVLKGPGRGRPLSPPGLDQILESARQRAGLGKVTCHQLRHTCLTRLREAGMALEAVQAQAGHASIESTRIYLHLADDWLASQYRRAAEAIDAQLFSGKPLSHNAFSVIEGGR</sequence>
<evidence type="ECO:0000259" key="5">
    <source>
        <dbReference type="PROSITE" id="PS51898"/>
    </source>
</evidence>
<name>A0A1H2BAZ6_9ACTN</name>
<dbReference type="PANTHER" id="PTHR30349:SF81">
    <property type="entry name" value="TYROSINE RECOMBINASE XERC"/>
    <property type="match status" value="1"/>
</dbReference>
<proteinExistence type="predicted"/>
<dbReference type="InterPro" id="IPR044068">
    <property type="entry name" value="CB"/>
</dbReference>
<dbReference type="InterPro" id="IPR010998">
    <property type="entry name" value="Integrase_recombinase_N"/>
</dbReference>
<feature type="domain" description="Core-binding (CB)" evidence="6">
    <location>
        <begin position="35"/>
        <end position="128"/>
    </location>
</feature>
<dbReference type="Proteomes" id="UP000198688">
    <property type="component" value="Chromosome I"/>
</dbReference>
<dbReference type="STRING" id="113562.SAMN04489716_4478"/>
<evidence type="ECO:0000313" key="7">
    <source>
        <dbReference type="EMBL" id="SDT55393.1"/>
    </source>
</evidence>
<dbReference type="PANTHER" id="PTHR30349">
    <property type="entry name" value="PHAGE INTEGRASE-RELATED"/>
    <property type="match status" value="1"/>
</dbReference>
<evidence type="ECO:0000256" key="1">
    <source>
        <dbReference type="ARBA" id="ARBA00022908"/>
    </source>
</evidence>
<gene>
    <name evidence="7" type="ORF">SAMN04489716_4478</name>
</gene>
<evidence type="ECO:0000256" key="2">
    <source>
        <dbReference type="ARBA" id="ARBA00023125"/>
    </source>
</evidence>
<evidence type="ECO:0000256" key="4">
    <source>
        <dbReference type="PROSITE-ProRule" id="PRU01248"/>
    </source>
</evidence>
<dbReference type="InterPro" id="IPR011010">
    <property type="entry name" value="DNA_brk_join_enz"/>
</dbReference>
<evidence type="ECO:0000313" key="8">
    <source>
        <dbReference type="Proteomes" id="UP000198688"/>
    </source>
</evidence>
<dbReference type="Pfam" id="PF00589">
    <property type="entry name" value="Phage_integrase"/>
    <property type="match status" value="1"/>
</dbReference>
<keyword evidence="3" id="KW-0233">DNA recombination</keyword>
<keyword evidence="8" id="KW-1185">Reference proteome</keyword>
<dbReference type="Gene3D" id="1.10.150.130">
    <property type="match status" value="1"/>
</dbReference>
<dbReference type="GO" id="GO:0006310">
    <property type="term" value="P:DNA recombination"/>
    <property type="evidence" value="ECO:0007669"/>
    <property type="project" value="UniProtKB-KW"/>
</dbReference>
<keyword evidence="2 4" id="KW-0238">DNA-binding</keyword>
<feature type="domain" description="Tyr recombinase" evidence="5">
    <location>
        <begin position="163"/>
        <end position="342"/>
    </location>
</feature>
<dbReference type="Pfam" id="PF02899">
    <property type="entry name" value="Phage_int_SAM_1"/>
    <property type="match status" value="1"/>
</dbReference>
<evidence type="ECO:0000259" key="6">
    <source>
        <dbReference type="PROSITE" id="PS51900"/>
    </source>
</evidence>
<evidence type="ECO:0000256" key="3">
    <source>
        <dbReference type="ARBA" id="ARBA00023172"/>
    </source>
</evidence>
<dbReference type="GO" id="GO:0015074">
    <property type="term" value="P:DNA integration"/>
    <property type="evidence" value="ECO:0007669"/>
    <property type="project" value="UniProtKB-KW"/>
</dbReference>
<dbReference type="GO" id="GO:0003677">
    <property type="term" value="F:DNA binding"/>
    <property type="evidence" value="ECO:0007669"/>
    <property type="project" value="UniProtKB-UniRule"/>
</dbReference>
<dbReference type="InterPro" id="IPR013762">
    <property type="entry name" value="Integrase-like_cat_sf"/>
</dbReference>
<dbReference type="SUPFAM" id="SSF56349">
    <property type="entry name" value="DNA breaking-rejoining enzymes"/>
    <property type="match status" value="1"/>
</dbReference>
<dbReference type="InterPro" id="IPR004107">
    <property type="entry name" value="Integrase_SAM-like_N"/>
</dbReference>
<dbReference type="EMBL" id="LT629758">
    <property type="protein sequence ID" value="SDT55393.1"/>
    <property type="molecule type" value="Genomic_DNA"/>
</dbReference>
<accession>A0A1H2BAZ6</accession>
<dbReference type="Gene3D" id="1.10.443.10">
    <property type="entry name" value="Intergrase catalytic core"/>
    <property type="match status" value="1"/>
</dbReference>
<dbReference type="AlphaFoldDB" id="A0A1H2BAZ6"/>